<dbReference type="GO" id="GO:0004672">
    <property type="term" value="F:protein kinase activity"/>
    <property type="evidence" value="ECO:0007669"/>
    <property type="project" value="UniProtKB-ARBA"/>
</dbReference>
<feature type="modified residue" description="Phosphohistidine" evidence="1">
    <location>
        <position position="295"/>
    </location>
</feature>
<dbReference type="PROSITE" id="PS50894">
    <property type="entry name" value="HPT"/>
    <property type="match status" value="1"/>
</dbReference>
<dbReference type="InterPro" id="IPR008207">
    <property type="entry name" value="Sig_transdc_His_kin_Hpt_dom"/>
</dbReference>
<dbReference type="HOGENOM" id="CLU_525730_0_0_7"/>
<dbReference type="AlphaFoldDB" id="E4TYL5"/>
<keyword evidence="4" id="KW-1185">Reference proteome</keyword>
<keyword evidence="1" id="KW-0597">Phosphoprotein</keyword>
<dbReference type="EMBL" id="CP002355">
    <property type="protein sequence ID" value="ADR32992.1"/>
    <property type="molecule type" value="Genomic_DNA"/>
</dbReference>
<organism evidence="3 4">
    <name type="scientific">Sulfuricurvum kujiense (strain ATCC BAA-921 / DSM 16994 / JCM 11577 / YK-1)</name>
    <dbReference type="NCBI Taxonomy" id="709032"/>
    <lineage>
        <taxon>Bacteria</taxon>
        <taxon>Pseudomonadati</taxon>
        <taxon>Campylobacterota</taxon>
        <taxon>Epsilonproteobacteria</taxon>
        <taxon>Campylobacterales</taxon>
        <taxon>Sulfurimonadaceae</taxon>
        <taxon>Sulfuricurvum</taxon>
    </lineage>
</organism>
<sequence>MLFYNHKQEFIGIDAEGLKLLNYATLEDLLKVCDDVADLFSKEPGYIHNFKSFGWIDFLLHADSDARSAIVHGNGRTFSCTLQVNDLFLCDDPSASGYIIDMLHIQSLSGDEIKPHSIPPKAKSDSRPPVFETPIPAETAPSVLPNYDHITPTPLSEPGVLDVPSYSEQEVEEEPIEDLFTKLSLQHDDEDLETKYVIPESTFSDKSDIKAEQEVPHQISEAVSFSKAEKEFIDALKVDKSYRFDPNVAAQELGLPVDLIQEFIGDFIQQAHEFKEELFEVVLKGDMNNLKILSHKLKGVAANLRIEDAFETLSNINTSNDPVEIEANLKYFYSIISKLEGKESPAAATDETANDEEFLLPPEKAFDFSEDEPSSPPDDDIYAFDFKNDAFAVPEEERTPASSADEDFDDISFPSEAVLDQEISAESARDDDIYTFDLKDDHEPFVMEEAVQTSSENKEVPTYLLEEKSIEEEPLPIEESNLEESSPAVEPPQTLHFDKISIAGQLGIQLDFFDELIEEYKRDSLRAGSEISAAISAFDTHAWKKTAGQLKGISDNLRLNEISDELAILSQTNDAQEANKASKRLNSFLEQL</sequence>
<dbReference type="SUPFAM" id="SSF47226">
    <property type="entry name" value="Histidine-containing phosphotransfer domain, HPT domain"/>
    <property type="match status" value="1"/>
</dbReference>
<accession>E4TYL5</accession>
<dbReference type="GO" id="GO:0000160">
    <property type="term" value="P:phosphorelay signal transduction system"/>
    <property type="evidence" value="ECO:0007669"/>
    <property type="project" value="InterPro"/>
</dbReference>
<dbReference type="OrthoDB" id="5338539at2"/>
<dbReference type="Proteomes" id="UP000008721">
    <property type="component" value="Chromosome"/>
</dbReference>
<evidence type="ECO:0000259" key="2">
    <source>
        <dbReference type="PROSITE" id="PS50894"/>
    </source>
</evidence>
<dbReference type="STRING" id="709032.Sulku_0325"/>
<evidence type="ECO:0000256" key="1">
    <source>
        <dbReference type="PROSITE-ProRule" id="PRU00110"/>
    </source>
</evidence>
<protein>
    <recommendedName>
        <fullName evidence="2">HPt domain-containing protein</fullName>
    </recommendedName>
</protein>
<gene>
    <name evidence="3" type="ordered locus">Sulku_0325</name>
</gene>
<evidence type="ECO:0000313" key="4">
    <source>
        <dbReference type="Proteomes" id="UP000008721"/>
    </source>
</evidence>
<reference evidence="3 4" key="1">
    <citation type="journal article" date="2012" name="Stand. Genomic Sci.">
        <title>Complete genome sequence of the sulfur compounds oxidizing chemolithoautotroph Sulfuricurvum kujiense type strain (YK-1(T)).</title>
        <authorList>
            <person name="Han C."/>
            <person name="Kotsyurbenko O."/>
            <person name="Chertkov O."/>
            <person name="Held B."/>
            <person name="Lapidus A."/>
            <person name="Nolan M."/>
            <person name="Lucas S."/>
            <person name="Hammon N."/>
            <person name="Deshpande S."/>
            <person name="Cheng J.F."/>
            <person name="Tapia R."/>
            <person name="Goodwin L.A."/>
            <person name="Pitluck S."/>
            <person name="Liolios K."/>
            <person name="Pagani I."/>
            <person name="Ivanova N."/>
            <person name="Mavromatis K."/>
            <person name="Mikhailova N."/>
            <person name="Pati A."/>
            <person name="Chen A."/>
            <person name="Palaniappan K."/>
            <person name="Land M."/>
            <person name="Hauser L."/>
            <person name="Chang Y.J."/>
            <person name="Jeffries C.D."/>
            <person name="Brambilla E.M."/>
            <person name="Rohde M."/>
            <person name="Spring S."/>
            <person name="Sikorski J."/>
            <person name="Goker M."/>
            <person name="Woyke T."/>
            <person name="Bristow J."/>
            <person name="Eisen J.A."/>
            <person name="Markowitz V."/>
            <person name="Hugenholtz P."/>
            <person name="Kyrpides N.C."/>
            <person name="Klenk H.P."/>
            <person name="Detter J.C."/>
        </authorList>
    </citation>
    <scope>NUCLEOTIDE SEQUENCE [LARGE SCALE GENOMIC DNA]</scope>
    <source>
        <strain evidence="4">ATCC BAA-921 / DSM 16994 / JCM 11577 / YK-1</strain>
    </source>
</reference>
<evidence type="ECO:0000313" key="3">
    <source>
        <dbReference type="EMBL" id="ADR32992.1"/>
    </source>
</evidence>
<dbReference type="KEGG" id="sku:Sulku_0325"/>
<dbReference type="RefSeq" id="WP_013459189.1">
    <property type="nucleotide sequence ID" value="NC_014762.1"/>
</dbReference>
<dbReference type="Gene3D" id="1.20.120.160">
    <property type="entry name" value="HPT domain"/>
    <property type="match status" value="2"/>
</dbReference>
<feature type="domain" description="HPt" evidence="2">
    <location>
        <begin position="256"/>
        <end position="353"/>
    </location>
</feature>
<dbReference type="eggNOG" id="COG2198">
    <property type="taxonomic scope" value="Bacteria"/>
</dbReference>
<name>E4TYL5_SULKY</name>
<proteinExistence type="predicted"/>
<dbReference type="InterPro" id="IPR036641">
    <property type="entry name" value="HPT_dom_sf"/>
</dbReference>